<gene>
    <name evidence="2" type="ORF">AUEXF2481DRAFT_1714</name>
</gene>
<reference evidence="2 3" key="1">
    <citation type="journal article" date="2014" name="BMC Genomics">
        <title>Genome sequencing of four Aureobasidium pullulans varieties: biotechnological potential, stress tolerance, and description of new species.</title>
        <authorList>
            <person name="Gostin Ar C."/>
            <person name="Ohm R.A."/>
            <person name="Kogej T."/>
            <person name="Sonjak S."/>
            <person name="Turk M."/>
            <person name="Zajc J."/>
            <person name="Zalar P."/>
            <person name="Grube M."/>
            <person name="Sun H."/>
            <person name="Han J."/>
            <person name="Sharma A."/>
            <person name="Chiniquy J."/>
            <person name="Ngan C.Y."/>
            <person name="Lipzen A."/>
            <person name="Barry K."/>
            <person name="Grigoriev I.V."/>
            <person name="Gunde-Cimerman N."/>
        </authorList>
    </citation>
    <scope>NUCLEOTIDE SEQUENCE [LARGE SCALE GENOMIC DNA]</scope>
    <source>
        <strain evidence="2 3">EXF-2481</strain>
    </source>
</reference>
<dbReference type="HOGENOM" id="CLU_1348684_0_0_1"/>
<dbReference type="GeneID" id="25362254"/>
<accession>A0A074YM29</accession>
<sequence length="203" mass="21705">MAGPSKKEHDTIMARAVMLPITDFNPNTPRLDGVETRLKAMIANSDAHDGQVRNRMWTAAFAPEAIKANETRQEISEQTSAEVLTAFDTLRRVTEYNARAKASRQFLTDTLAKYDKSAASAAFTAGARRDSVGVAPVARRDSTGVASVALMNGAPTAAMEGERSSVAPTAPKMSAPMPAPSATQMAPRSTGSNIDASRDPRRR</sequence>
<dbReference type="Proteomes" id="UP000030641">
    <property type="component" value="Unassembled WGS sequence"/>
</dbReference>
<name>A0A074YM29_AURSE</name>
<dbReference type="AlphaFoldDB" id="A0A074YM29"/>
<keyword evidence="3" id="KW-1185">Reference proteome</keyword>
<organism evidence="2 3">
    <name type="scientific">Aureobasidium subglaciale (strain EXF-2481)</name>
    <name type="common">Aureobasidium pullulans var. subglaciale</name>
    <dbReference type="NCBI Taxonomy" id="1043005"/>
    <lineage>
        <taxon>Eukaryota</taxon>
        <taxon>Fungi</taxon>
        <taxon>Dikarya</taxon>
        <taxon>Ascomycota</taxon>
        <taxon>Pezizomycotina</taxon>
        <taxon>Dothideomycetes</taxon>
        <taxon>Dothideomycetidae</taxon>
        <taxon>Dothideales</taxon>
        <taxon>Saccotheciaceae</taxon>
        <taxon>Aureobasidium</taxon>
    </lineage>
</organism>
<dbReference type="InParanoid" id="A0A074YM29"/>
<dbReference type="RefSeq" id="XP_013347176.1">
    <property type="nucleotide sequence ID" value="XM_013491722.1"/>
</dbReference>
<feature type="compositionally biased region" description="Low complexity" evidence="1">
    <location>
        <begin position="167"/>
        <end position="187"/>
    </location>
</feature>
<feature type="region of interest" description="Disordered" evidence="1">
    <location>
        <begin position="156"/>
        <end position="203"/>
    </location>
</feature>
<proteinExistence type="predicted"/>
<evidence type="ECO:0000313" key="2">
    <source>
        <dbReference type="EMBL" id="KEQ98883.1"/>
    </source>
</evidence>
<evidence type="ECO:0000256" key="1">
    <source>
        <dbReference type="SAM" id="MobiDB-lite"/>
    </source>
</evidence>
<evidence type="ECO:0000313" key="3">
    <source>
        <dbReference type="Proteomes" id="UP000030641"/>
    </source>
</evidence>
<protein>
    <submittedName>
        <fullName evidence="2">Uncharacterized protein</fullName>
    </submittedName>
</protein>
<dbReference type="EMBL" id="KL584751">
    <property type="protein sequence ID" value="KEQ98883.1"/>
    <property type="molecule type" value="Genomic_DNA"/>
</dbReference>
<dbReference type="OrthoDB" id="3923473at2759"/>